<dbReference type="EMBL" id="CM043796">
    <property type="protein sequence ID" value="KAI4816562.1"/>
    <property type="molecule type" value="Genomic_DNA"/>
</dbReference>
<comment type="caution">
    <text evidence="1">The sequence shown here is derived from an EMBL/GenBank/DDBJ whole genome shotgun (WGS) entry which is preliminary data.</text>
</comment>
<proteinExistence type="predicted"/>
<dbReference type="Proteomes" id="UP001057452">
    <property type="component" value="Chromosome 12"/>
</dbReference>
<organism evidence="1 2">
    <name type="scientific">Chaenocephalus aceratus</name>
    <name type="common">Blackfin icefish</name>
    <name type="synonym">Chaenichthys aceratus</name>
    <dbReference type="NCBI Taxonomy" id="36190"/>
    <lineage>
        <taxon>Eukaryota</taxon>
        <taxon>Metazoa</taxon>
        <taxon>Chordata</taxon>
        <taxon>Craniata</taxon>
        <taxon>Vertebrata</taxon>
        <taxon>Euteleostomi</taxon>
        <taxon>Actinopterygii</taxon>
        <taxon>Neopterygii</taxon>
        <taxon>Teleostei</taxon>
        <taxon>Neoteleostei</taxon>
        <taxon>Acanthomorphata</taxon>
        <taxon>Eupercaria</taxon>
        <taxon>Perciformes</taxon>
        <taxon>Notothenioidei</taxon>
        <taxon>Channichthyidae</taxon>
        <taxon>Chaenocephalus</taxon>
    </lineage>
</organism>
<keyword evidence="2" id="KW-1185">Reference proteome</keyword>
<evidence type="ECO:0000313" key="2">
    <source>
        <dbReference type="Proteomes" id="UP001057452"/>
    </source>
</evidence>
<gene>
    <name evidence="1" type="ORF">KUCAC02_008885</name>
</gene>
<reference evidence="1" key="1">
    <citation type="submission" date="2022-05" db="EMBL/GenBank/DDBJ databases">
        <title>Chromosome-level genome of Chaenocephalus aceratus.</title>
        <authorList>
            <person name="Park H."/>
        </authorList>
    </citation>
    <scope>NUCLEOTIDE SEQUENCE</scope>
    <source>
        <strain evidence="1">KU_202001</strain>
    </source>
</reference>
<name>A0ACB9WSL7_CHAAC</name>
<sequence length="358" mass="40343">MKAELSEVNAGLQRRLLELSHSYSDTKSQLGAAQKQLSEGSAPSSPSSEQQQVTVLISKVEELQTLLAETEKKHLSAGEEISLLRQEAEAQAQSSVDLADHTQVMSSLGNAIKELESQSEALKEQLQQKILQVEDLQKRLSAAKDGTQEDSASRMEQESRREQLEGEVKHLTQLLQGALRKQDEMALEAADAWQMARDNRAELEALQELLMSREKENQVLTSRLAEAQDAVSQLKQLVENHVASEREKNKRIDDLSREVGKLKDALNSLSQLSYSAGSPAKRQQQQQQINQQLETMQQQIKQLQYQLTESKKQHQEIVSVYRMHLLYAVQGQMDEDVQKALKQILMMCKMPSPAKETC</sequence>
<accession>A0ACB9WSL7</accession>
<evidence type="ECO:0000313" key="1">
    <source>
        <dbReference type="EMBL" id="KAI4816562.1"/>
    </source>
</evidence>
<protein>
    <submittedName>
        <fullName evidence="1">Uncharacterized protein</fullName>
    </submittedName>
</protein>